<protein>
    <recommendedName>
        <fullName evidence="6">Ribosomal RNA-processing protein 12-like conserved domain-containing protein</fullName>
    </recommendedName>
</protein>
<dbReference type="InterPro" id="IPR012978">
    <property type="entry name" value="HEAT_RRP12"/>
</dbReference>
<comment type="caution">
    <text evidence="4">The sequence shown here is derived from an EMBL/GenBank/DDBJ whole genome shotgun (WGS) entry which is preliminary data.</text>
</comment>
<proteinExistence type="inferred from homology"/>
<dbReference type="Pfam" id="PF25772">
    <property type="entry name" value="HEAT_RRP12_N"/>
    <property type="match status" value="1"/>
</dbReference>
<dbReference type="InterPro" id="IPR011989">
    <property type="entry name" value="ARM-like"/>
</dbReference>
<evidence type="ECO:0000259" key="2">
    <source>
        <dbReference type="Pfam" id="PF08161"/>
    </source>
</evidence>
<feature type="domain" description="RRP12 N-terminal HEAT" evidence="3">
    <location>
        <begin position="2"/>
        <end position="280"/>
    </location>
</feature>
<dbReference type="PANTHER" id="PTHR48412:SF1">
    <property type="entry name" value="ARM REPEAT SUPERFAMILY PROTEIN"/>
    <property type="match status" value="1"/>
</dbReference>
<feature type="domain" description="RRP12 HEAT" evidence="2">
    <location>
        <begin position="325"/>
        <end position="607"/>
    </location>
</feature>
<dbReference type="AlphaFoldDB" id="A0AAU9NKY3"/>
<accession>A0AAU9NKY3</accession>
<evidence type="ECO:0000259" key="3">
    <source>
        <dbReference type="Pfam" id="PF25772"/>
    </source>
</evidence>
<evidence type="ECO:0000313" key="5">
    <source>
        <dbReference type="Proteomes" id="UP001157418"/>
    </source>
</evidence>
<name>A0AAU9NKY3_9ASTR</name>
<evidence type="ECO:0000313" key="4">
    <source>
        <dbReference type="EMBL" id="CAH1438500.1"/>
    </source>
</evidence>
<dbReference type="Gene3D" id="1.25.10.10">
    <property type="entry name" value="Leucine-rich Repeat Variant"/>
    <property type="match status" value="1"/>
</dbReference>
<dbReference type="Proteomes" id="UP001157418">
    <property type="component" value="Unassembled WGS sequence"/>
</dbReference>
<evidence type="ECO:0008006" key="6">
    <source>
        <dbReference type="Google" id="ProtNLM"/>
    </source>
</evidence>
<sequence length="954" mass="107081">MEESTISFTGESDICQQLLHRYSKSIAPQHFHLCAIASAFLSTAQSESRSLTPLDYYYATIDALLDSSKTDNNDADDVVSALSSFLALVLPLVPKKSIDMSTAARAVEIVVNLLDNSCQGLQVSRVRALLKCLGLLLELCNSADSKFVQLGFQTLIKHAIDKRPKVRKCAQDRVVKVFKSFQSPVVKNSASKLVLKSFKTCMSSAIKTVGSRSADGSKDDLVSKCKHLEVLRMFDLLKILLPCLPSEVISKAIVELQKSLSTKFSLLAMHALDFMEEILRFFESESEPEPEPEPELTMSDKVKIVKKWNCHYSLVIGSIAGLLKTSEATAIRASNILKEMINRVDLYEHVDTDGSKESRIVKSLCDALLEVLSTQKGTPNEHSLAVISDLFRELWEYSHTYMGNILLKLASFMTTASGDVKHLQECIGSAIIVMGPVKALALLPISHDADDLTFSNTWLIPILKEYTCRSYLEFFIQSIVPLAESFREASQKVKRSEIREELQSHARGCWGLLLAFCRQPIDMHETFGSLAKLLISYIEKDAYMLEDIAIALQHLVNDNKNWSSLDDDQTSKLPRIDYDKKIATRNIKALSSCSEELLMAFTQVFFQVSPMKRAFVKDTIGCLALVTEYSTIKVIFISSLKLNVSVEKIRVDANMCLLLELASSFVGATSIDPTDLIYDFIKDCLQEENDNLQSEAYATLYKILEECFEFKSSKFEQLMDLLLDLKSPVDIISLRRRFSCFKILLVHSIEITRDGENTYGVHMLNEIIVTIADSKEESRKVAHDVLRKTSSILKKTSLSKRKRAPYYEFITMIMGYISGSSPCIKSGAVSALSVLISNDSEICHLMPDLVSEILELLDSEDIQVTKAVLGFLKMLVLSLQARDLQKFLSDILEELLPWSSISQHHIKSEVTLIFEIMMRKCGSALVKSLVPEKYRDFVDNDRKGKTSFPEDVMS</sequence>
<gene>
    <name evidence="4" type="ORF">LVIROSA_LOCUS24759</name>
</gene>
<reference evidence="4 5" key="1">
    <citation type="submission" date="2022-01" db="EMBL/GenBank/DDBJ databases">
        <authorList>
            <person name="Xiong W."/>
            <person name="Schranz E."/>
        </authorList>
    </citation>
    <scope>NUCLEOTIDE SEQUENCE [LARGE SCALE GENOMIC DNA]</scope>
</reference>
<dbReference type="InterPro" id="IPR016024">
    <property type="entry name" value="ARM-type_fold"/>
</dbReference>
<organism evidence="4 5">
    <name type="scientific">Lactuca virosa</name>
    <dbReference type="NCBI Taxonomy" id="75947"/>
    <lineage>
        <taxon>Eukaryota</taxon>
        <taxon>Viridiplantae</taxon>
        <taxon>Streptophyta</taxon>
        <taxon>Embryophyta</taxon>
        <taxon>Tracheophyta</taxon>
        <taxon>Spermatophyta</taxon>
        <taxon>Magnoliopsida</taxon>
        <taxon>eudicotyledons</taxon>
        <taxon>Gunneridae</taxon>
        <taxon>Pentapetalae</taxon>
        <taxon>asterids</taxon>
        <taxon>campanulids</taxon>
        <taxon>Asterales</taxon>
        <taxon>Asteraceae</taxon>
        <taxon>Cichorioideae</taxon>
        <taxon>Cichorieae</taxon>
        <taxon>Lactucinae</taxon>
        <taxon>Lactuca</taxon>
    </lineage>
</organism>
<dbReference type="SUPFAM" id="SSF48371">
    <property type="entry name" value="ARM repeat"/>
    <property type="match status" value="1"/>
</dbReference>
<evidence type="ECO:0000256" key="1">
    <source>
        <dbReference type="ARBA" id="ARBA00007690"/>
    </source>
</evidence>
<dbReference type="InterPro" id="IPR057860">
    <property type="entry name" value="HEAT_RRP12_N"/>
</dbReference>
<dbReference type="PANTHER" id="PTHR48412">
    <property type="entry name" value="ARM REPEAT SUPERFAMILY PROTEIN"/>
    <property type="match status" value="1"/>
</dbReference>
<keyword evidence="5" id="KW-1185">Reference proteome</keyword>
<dbReference type="EMBL" id="CAKMRJ010004445">
    <property type="protein sequence ID" value="CAH1438500.1"/>
    <property type="molecule type" value="Genomic_DNA"/>
</dbReference>
<comment type="similarity">
    <text evidence="1">Belongs to the RRP12 family.</text>
</comment>
<dbReference type="Pfam" id="PF08161">
    <property type="entry name" value="RRP12_HEAT"/>
    <property type="match status" value="1"/>
</dbReference>